<sequence>MTDLTTLIKQRGVLKAQLTSFAKFVNALDNPSKVQKINIRKRLVKIEMIIETFEEIQNKIDLLEPDQTKNTQERENFETDYYEILSIATNMLENDLEEIVHSENNSIILGSIASNASHVSQQNAVVNVKLPKIELNYRSLMVIICHGNNFMMVFSP</sequence>
<organism evidence="1 2">
    <name type="scientific">Popillia japonica</name>
    <name type="common">Japanese beetle</name>
    <dbReference type="NCBI Taxonomy" id="7064"/>
    <lineage>
        <taxon>Eukaryota</taxon>
        <taxon>Metazoa</taxon>
        <taxon>Ecdysozoa</taxon>
        <taxon>Arthropoda</taxon>
        <taxon>Hexapoda</taxon>
        <taxon>Insecta</taxon>
        <taxon>Pterygota</taxon>
        <taxon>Neoptera</taxon>
        <taxon>Endopterygota</taxon>
        <taxon>Coleoptera</taxon>
        <taxon>Polyphaga</taxon>
        <taxon>Scarabaeiformia</taxon>
        <taxon>Scarabaeidae</taxon>
        <taxon>Rutelinae</taxon>
        <taxon>Popillia</taxon>
    </lineage>
</organism>
<gene>
    <name evidence="1" type="ORF">QE152_g37933</name>
</gene>
<comment type="caution">
    <text evidence="1">The sequence shown here is derived from an EMBL/GenBank/DDBJ whole genome shotgun (WGS) entry which is preliminary data.</text>
</comment>
<dbReference type="AlphaFoldDB" id="A0AAW1I8Z7"/>
<protein>
    <submittedName>
        <fullName evidence="1">Uncharacterized protein</fullName>
    </submittedName>
</protein>
<proteinExistence type="predicted"/>
<dbReference type="EMBL" id="JASPKY010000769">
    <property type="protein sequence ID" value="KAK9685570.1"/>
    <property type="molecule type" value="Genomic_DNA"/>
</dbReference>
<evidence type="ECO:0000313" key="2">
    <source>
        <dbReference type="Proteomes" id="UP001458880"/>
    </source>
</evidence>
<reference evidence="1 2" key="1">
    <citation type="journal article" date="2024" name="BMC Genomics">
        <title>De novo assembly and annotation of Popillia japonica's genome with initial clues to its potential as an invasive pest.</title>
        <authorList>
            <person name="Cucini C."/>
            <person name="Boschi S."/>
            <person name="Funari R."/>
            <person name="Cardaioli E."/>
            <person name="Iannotti N."/>
            <person name="Marturano G."/>
            <person name="Paoli F."/>
            <person name="Bruttini M."/>
            <person name="Carapelli A."/>
            <person name="Frati F."/>
            <person name="Nardi F."/>
        </authorList>
    </citation>
    <scope>NUCLEOTIDE SEQUENCE [LARGE SCALE GENOMIC DNA]</scope>
    <source>
        <strain evidence="1">DMR45628</strain>
    </source>
</reference>
<dbReference type="Proteomes" id="UP001458880">
    <property type="component" value="Unassembled WGS sequence"/>
</dbReference>
<name>A0AAW1I8Z7_POPJA</name>
<evidence type="ECO:0000313" key="1">
    <source>
        <dbReference type="EMBL" id="KAK9685570.1"/>
    </source>
</evidence>
<keyword evidence="2" id="KW-1185">Reference proteome</keyword>
<accession>A0AAW1I8Z7</accession>